<sequence>MGSYRSEGSHLKLLTSHRELLVEQVKNTQCMLDNLQTNGFICTEDIEIIQRSSTKTDQVRKILELVQSKGEEQGQTGTKIQPWHSYIDLRPWFEEIRYTPLDTISVISVVNTDPSEYFNLK</sequence>
<dbReference type="Ensembl" id="ENSSGRT00000064762.1">
    <property type="protein sequence ID" value="ENSSGRP00000060703.1"/>
    <property type="gene ID" value="ENSSGRG00000031537.1"/>
</dbReference>
<accession>A0A672PAV2</accession>
<keyword evidence="3" id="KW-1185">Reference proteome</keyword>
<dbReference type="Proteomes" id="UP000472262">
    <property type="component" value="Unassembled WGS sequence"/>
</dbReference>
<protein>
    <recommendedName>
        <fullName evidence="1">CARD domain-containing protein</fullName>
    </recommendedName>
</protein>
<dbReference type="AlphaFoldDB" id="A0A672PAV2"/>
<name>A0A672PAV2_SINGR</name>
<feature type="domain" description="CARD" evidence="1">
    <location>
        <begin position="6"/>
        <end position="72"/>
    </location>
</feature>
<dbReference type="GO" id="GO:0042981">
    <property type="term" value="P:regulation of apoptotic process"/>
    <property type="evidence" value="ECO:0007669"/>
    <property type="project" value="InterPro"/>
</dbReference>
<reference evidence="2" key="1">
    <citation type="submission" date="2025-08" db="UniProtKB">
        <authorList>
            <consortium name="Ensembl"/>
        </authorList>
    </citation>
    <scope>IDENTIFICATION</scope>
</reference>
<dbReference type="Pfam" id="PF00619">
    <property type="entry name" value="CARD"/>
    <property type="match status" value="1"/>
</dbReference>
<evidence type="ECO:0000313" key="3">
    <source>
        <dbReference type="Proteomes" id="UP000472262"/>
    </source>
</evidence>
<evidence type="ECO:0000259" key="1">
    <source>
        <dbReference type="PROSITE" id="PS50209"/>
    </source>
</evidence>
<reference evidence="2" key="2">
    <citation type="submission" date="2025-09" db="UniProtKB">
        <authorList>
            <consortium name="Ensembl"/>
        </authorList>
    </citation>
    <scope>IDENTIFICATION</scope>
</reference>
<dbReference type="Gene3D" id="1.10.533.10">
    <property type="entry name" value="Death Domain, Fas"/>
    <property type="match status" value="1"/>
</dbReference>
<dbReference type="InParanoid" id="A0A672PAV2"/>
<proteinExistence type="predicted"/>
<organism evidence="2 3">
    <name type="scientific">Sinocyclocheilus grahami</name>
    <name type="common">Dianchi golden-line fish</name>
    <name type="synonym">Barbus grahami</name>
    <dbReference type="NCBI Taxonomy" id="75366"/>
    <lineage>
        <taxon>Eukaryota</taxon>
        <taxon>Metazoa</taxon>
        <taxon>Chordata</taxon>
        <taxon>Craniata</taxon>
        <taxon>Vertebrata</taxon>
        <taxon>Euteleostomi</taxon>
        <taxon>Actinopterygii</taxon>
        <taxon>Neopterygii</taxon>
        <taxon>Teleostei</taxon>
        <taxon>Ostariophysi</taxon>
        <taxon>Cypriniformes</taxon>
        <taxon>Cyprinidae</taxon>
        <taxon>Cyprininae</taxon>
        <taxon>Sinocyclocheilus</taxon>
    </lineage>
</organism>
<dbReference type="SUPFAM" id="SSF47986">
    <property type="entry name" value="DEATH domain"/>
    <property type="match status" value="1"/>
</dbReference>
<dbReference type="InterPro" id="IPR001315">
    <property type="entry name" value="CARD"/>
</dbReference>
<dbReference type="PROSITE" id="PS50209">
    <property type="entry name" value="CARD"/>
    <property type="match status" value="1"/>
</dbReference>
<dbReference type="InterPro" id="IPR011029">
    <property type="entry name" value="DEATH-like_dom_sf"/>
</dbReference>
<dbReference type="OMA" id="DPSEYFN"/>
<evidence type="ECO:0000313" key="2">
    <source>
        <dbReference type="Ensembl" id="ENSSGRP00000060703.1"/>
    </source>
</evidence>